<name>A0A2N9FDT5_FAGSY</name>
<sequence>MVIKVVLNYARQRWTVYLLSSIHPSHPLMGRFKGGHELRVRTILCSRHGVEVVVAVEGKTSSVPWTADSSDAPYSVVAPLWTTDGIPIVAESEGRAIDFRDLIPLDCVLRRVSEELFNLCFPALSTLRALRDTMATAEGSWSSVHSEDLPEGLSDRDEDSLDVEGLDKYRRRYQIPKDVVLRIPESNEVACLSKYGNVAFYEADFNAGVRFPLQPLMRELLDRLNLAPGQLAPNAWRTVVGCMVMWKVVSGGKDDLTVDELLFCYKPCQIAASKGFWSLNMWQRGLKLIMGTPSSNREWKDDYVFVCGNNWEGLVCEKDDTFIHVRREWGVPSSSALRRPKLDSDGHNRVLRALHHNEHHFKHFIRPELLALYSFGPEPSEAILSLQEINQKRMAIAKLNREKLKKMMMSQQDEAPLVIGKKRRVDSSSKRATDERSLPPPPPVQKPSVPEPAPALSVEVVEIPAEPSSSRSVEKVPTLPRDASLACRRAKSVVTKDDVGEYNKVNTDVVKVAAVHSVMKWEEALLKRKGQLSEAAQANQKLTALVNELTLDRDWVVGELSSLKEDMARKDKDLKKALDGAKRSDEQAKMLASQLEGARVSAVEEFKSSEAYDDVNTKYFLSGFNLLKKQAKEKFPELDFDAFQPFDVDESTMPADEGNVETPANDPQMDDDATS</sequence>
<feature type="compositionally biased region" description="Pro residues" evidence="1">
    <location>
        <begin position="438"/>
        <end position="452"/>
    </location>
</feature>
<reference evidence="2" key="1">
    <citation type="submission" date="2018-02" db="EMBL/GenBank/DDBJ databases">
        <authorList>
            <person name="Cohen D.B."/>
            <person name="Kent A.D."/>
        </authorList>
    </citation>
    <scope>NUCLEOTIDE SEQUENCE</scope>
</reference>
<evidence type="ECO:0000256" key="1">
    <source>
        <dbReference type="SAM" id="MobiDB-lite"/>
    </source>
</evidence>
<protein>
    <submittedName>
        <fullName evidence="2">Uncharacterized protein</fullName>
    </submittedName>
</protein>
<dbReference type="PANTHER" id="PTHR31099:SF28">
    <property type="entry name" value="F5J5.12"/>
    <property type="match status" value="1"/>
</dbReference>
<proteinExistence type="predicted"/>
<organism evidence="2">
    <name type="scientific">Fagus sylvatica</name>
    <name type="common">Beechnut</name>
    <dbReference type="NCBI Taxonomy" id="28930"/>
    <lineage>
        <taxon>Eukaryota</taxon>
        <taxon>Viridiplantae</taxon>
        <taxon>Streptophyta</taxon>
        <taxon>Embryophyta</taxon>
        <taxon>Tracheophyta</taxon>
        <taxon>Spermatophyta</taxon>
        <taxon>Magnoliopsida</taxon>
        <taxon>eudicotyledons</taxon>
        <taxon>Gunneridae</taxon>
        <taxon>Pentapetalae</taxon>
        <taxon>rosids</taxon>
        <taxon>fabids</taxon>
        <taxon>Fagales</taxon>
        <taxon>Fagaceae</taxon>
        <taxon>Fagus</taxon>
    </lineage>
</organism>
<dbReference type="AlphaFoldDB" id="A0A2N9FDT5"/>
<feature type="region of interest" description="Disordered" evidence="1">
    <location>
        <begin position="646"/>
        <end position="675"/>
    </location>
</feature>
<accession>A0A2N9FDT5</accession>
<feature type="region of interest" description="Disordered" evidence="1">
    <location>
        <begin position="408"/>
        <end position="452"/>
    </location>
</feature>
<feature type="compositionally biased region" description="Basic and acidic residues" evidence="1">
    <location>
        <begin position="425"/>
        <end position="437"/>
    </location>
</feature>
<evidence type="ECO:0000313" key="2">
    <source>
        <dbReference type="EMBL" id="SPC85363.1"/>
    </source>
</evidence>
<gene>
    <name evidence="2" type="ORF">FSB_LOCUS13245</name>
</gene>
<dbReference type="EMBL" id="OIVN01000778">
    <property type="protein sequence ID" value="SPC85363.1"/>
    <property type="molecule type" value="Genomic_DNA"/>
</dbReference>
<dbReference type="PANTHER" id="PTHR31099">
    <property type="entry name" value="OS06G0165300 PROTEIN"/>
    <property type="match status" value="1"/>
</dbReference>